<sequence length="277" mass="29258">MRTLGAGLLTLIATIAVVCAVPSLWAHYRVVDPGGFTSFVEPMATDRAIQDLIADELAVQISDQASGVVPSSIVEPATRAYTRSDQFPADFADVLGQQHDWLFTEPTTEAQRNGIMELNLTPMVNRVLRGYGLSGVRVDGQIEVALSESQRSGLEAGRYRAIGDRITQVGFGAAAVAAIAALLALVIARRRGFTLAALGVGVVVAAAVSWLLGALMRSRARDEVAGAENSPRRVAELIIDKAVADFHTTALVVGGAGVVAVALGILVSLIFERRQAR</sequence>
<proteinExistence type="predicted"/>
<keyword evidence="1" id="KW-0812">Transmembrane</keyword>
<keyword evidence="1" id="KW-0472">Membrane</keyword>
<accession>A0ABQ1U3P0</accession>
<evidence type="ECO:0000256" key="1">
    <source>
        <dbReference type="SAM" id="Phobius"/>
    </source>
</evidence>
<feature type="transmembrane region" description="Helical" evidence="1">
    <location>
        <begin position="250"/>
        <end position="271"/>
    </location>
</feature>
<reference evidence="3" key="1">
    <citation type="journal article" date="2019" name="Int. J. Syst. Evol. Microbiol.">
        <title>The Global Catalogue of Microorganisms (GCM) 10K type strain sequencing project: providing services to taxonomists for standard genome sequencing and annotation.</title>
        <authorList>
            <consortium name="The Broad Institute Genomics Platform"/>
            <consortium name="The Broad Institute Genome Sequencing Center for Infectious Disease"/>
            <person name="Wu L."/>
            <person name="Ma J."/>
        </authorList>
    </citation>
    <scope>NUCLEOTIDE SEQUENCE [LARGE SCALE GENOMIC DNA]</scope>
    <source>
        <strain evidence="3">CCM 7855</strain>
    </source>
</reference>
<evidence type="ECO:0000313" key="2">
    <source>
        <dbReference type="EMBL" id="GGF09323.1"/>
    </source>
</evidence>
<feature type="transmembrane region" description="Helical" evidence="1">
    <location>
        <begin position="195"/>
        <end position="216"/>
    </location>
</feature>
<comment type="caution">
    <text evidence="2">The sequence shown here is derived from an EMBL/GenBank/DDBJ whole genome shotgun (WGS) entry which is preliminary data.</text>
</comment>
<keyword evidence="1" id="KW-1133">Transmembrane helix</keyword>
<keyword evidence="3" id="KW-1185">Reference proteome</keyword>
<feature type="transmembrane region" description="Helical" evidence="1">
    <location>
        <begin position="169"/>
        <end position="188"/>
    </location>
</feature>
<dbReference type="RefSeq" id="WP_188486012.1">
    <property type="nucleotide sequence ID" value="NZ_BMCS01000001.1"/>
</dbReference>
<protein>
    <submittedName>
        <fullName evidence="2">Uncharacterized protein</fullName>
    </submittedName>
</protein>
<gene>
    <name evidence="2" type="ORF">GCM10007298_01550</name>
</gene>
<organism evidence="2 3">
    <name type="scientific">Williamsia phyllosphaerae</name>
    <dbReference type="NCBI Taxonomy" id="885042"/>
    <lineage>
        <taxon>Bacteria</taxon>
        <taxon>Bacillati</taxon>
        <taxon>Actinomycetota</taxon>
        <taxon>Actinomycetes</taxon>
        <taxon>Mycobacteriales</taxon>
        <taxon>Nocardiaceae</taxon>
        <taxon>Williamsia</taxon>
    </lineage>
</organism>
<dbReference type="EMBL" id="BMCS01000001">
    <property type="protein sequence ID" value="GGF09323.1"/>
    <property type="molecule type" value="Genomic_DNA"/>
</dbReference>
<dbReference type="Proteomes" id="UP000632454">
    <property type="component" value="Unassembled WGS sequence"/>
</dbReference>
<name>A0ABQ1U3P0_9NOCA</name>
<evidence type="ECO:0000313" key="3">
    <source>
        <dbReference type="Proteomes" id="UP000632454"/>
    </source>
</evidence>